<dbReference type="CDD" id="cd02440">
    <property type="entry name" value="AdoMet_MTases"/>
    <property type="match status" value="1"/>
</dbReference>
<gene>
    <name evidence="5" type="ORF">DFR64_1916</name>
</gene>
<evidence type="ECO:0000256" key="1">
    <source>
        <dbReference type="ARBA" id="ARBA00022603"/>
    </source>
</evidence>
<sequence>MNDNTNTPHSDKAAQRGEPSYVWRAGQQRRLDMLRQWSNGQLRGAVLEDGCGVGQYLERLSKEAELAVGMDIEFERLLEAKQKNPNLVCGAGEYLPFERGRFDAILSNEVIEHVADDHEAVAEMARVLRVGGRMFVFCPNRGYPFETHGVYRKGQYHFGNKLFVNYLPDFWRDKLAPHVRVYTTRKLRALFECQPLRAVYHTVIFGGYDNIIQRRPALGKFLRAVLQFLEKTPLRALGLSQFWVLEKG</sequence>
<evidence type="ECO:0000256" key="2">
    <source>
        <dbReference type="ARBA" id="ARBA00022679"/>
    </source>
</evidence>
<dbReference type="RefSeq" id="WP_116225198.1">
    <property type="nucleotide sequence ID" value="NZ_AP018437.1"/>
</dbReference>
<dbReference type="GO" id="GO:0008757">
    <property type="term" value="F:S-adenosylmethionine-dependent methyltransferase activity"/>
    <property type="evidence" value="ECO:0007669"/>
    <property type="project" value="InterPro"/>
</dbReference>
<dbReference type="SUPFAM" id="SSF53335">
    <property type="entry name" value="S-adenosyl-L-methionine-dependent methyltransferases"/>
    <property type="match status" value="1"/>
</dbReference>
<dbReference type="Gene3D" id="3.40.50.150">
    <property type="entry name" value="Vaccinia Virus protein VP39"/>
    <property type="match status" value="1"/>
</dbReference>
<dbReference type="PANTHER" id="PTHR43464">
    <property type="entry name" value="METHYLTRANSFERASE"/>
    <property type="match status" value="1"/>
</dbReference>
<comment type="caution">
    <text evidence="5">The sequence shown here is derived from an EMBL/GenBank/DDBJ whole genome shotgun (WGS) entry which is preliminary data.</text>
</comment>
<evidence type="ECO:0000256" key="3">
    <source>
        <dbReference type="ARBA" id="ARBA00022691"/>
    </source>
</evidence>
<dbReference type="AlphaFoldDB" id="A0A347ZNR2"/>
<keyword evidence="1 5" id="KW-0489">Methyltransferase</keyword>
<keyword evidence="2 5" id="KW-0808">Transferase</keyword>
<evidence type="ECO:0000259" key="4">
    <source>
        <dbReference type="Pfam" id="PF08241"/>
    </source>
</evidence>
<dbReference type="OrthoDB" id="9805171at2"/>
<reference evidence="5 6" key="1">
    <citation type="submission" date="2018-08" db="EMBL/GenBank/DDBJ databases">
        <title>Genomic Encyclopedia of Type Strains, Phase IV (KMG-IV): sequencing the most valuable type-strain genomes for metagenomic binning, comparative biology and taxonomic classification.</title>
        <authorList>
            <person name="Goeker M."/>
        </authorList>
    </citation>
    <scope>NUCLEOTIDE SEQUENCE [LARGE SCALE GENOMIC DNA]</scope>
    <source>
        <strain evidence="5 6">DSM 23923</strain>
    </source>
</reference>
<dbReference type="InterPro" id="IPR029063">
    <property type="entry name" value="SAM-dependent_MTases_sf"/>
</dbReference>
<dbReference type="GO" id="GO:0032259">
    <property type="term" value="P:methylation"/>
    <property type="evidence" value="ECO:0007669"/>
    <property type="project" value="UniProtKB-KW"/>
</dbReference>
<name>A0A347ZNR2_9CHLR</name>
<dbReference type="InterPro" id="IPR013216">
    <property type="entry name" value="Methyltransf_11"/>
</dbReference>
<keyword evidence="6" id="KW-1185">Reference proteome</keyword>
<accession>A0A347ZNR2</accession>
<evidence type="ECO:0000313" key="5">
    <source>
        <dbReference type="EMBL" id="REG08546.1"/>
    </source>
</evidence>
<keyword evidence="3" id="KW-0949">S-adenosyl-L-methionine</keyword>
<dbReference type="Pfam" id="PF08241">
    <property type="entry name" value="Methyltransf_11"/>
    <property type="match status" value="1"/>
</dbReference>
<protein>
    <submittedName>
        <fullName evidence="5">Methyltransferase family protein</fullName>
    </submittedName>
</protein>
<evidence type="ECO:0000313" key="6">
    <source>
        <dbReference type="Proteomes" id="UP000256388"/>
    </source>
</evidence>
<dbReference type="Proteomes" id="UP000256388">
    <property type="component" value="Unassembled WGS sequence"/>
</dbReference>
<feature type="domain" description="Methyltransferase type 11" evidence="4">
    <location>
        <begin position="48"/>
        <end position="135"/>
    </location>
</feature>
<proteinExistence type="predicted"/>
<organism evidence="5 6">
    <name type="scientific">Pelolinea submarina</name>
    <dbReference type="NCBI Taxonomy" id="913107"/>
    <lineage>
        <taxon>Bacteria</taxon>
        <taxon>Bacillati</taxon>
        <taxon>Chloroflexota</taxon>
        <taxon>Anaerolineae</taxon>
        <taxon>Anaerolineales</taxon>
        <taxon>Anaerolineaceae</taxon>
        <taxon>Pelolinea</taxon>
    </lineage>
</organism>
<dbReference type="PANTHER" id="PTHR43464:SF19">
    <property type="entry name" value="UBIQUINONE BIOSYNTHESIS O-METHYLTRANSFERASE, MITOCHONDRIAL"/>
    <property type="match status" value="1"/>
</dbReference>
<dbReference type="EMBL" id="QUMS01000002">
    <property type="protein sequence ID" value="REG08546.1"/>
    <property type="molecule type" value="Genomic_DNA"/>
</dbReference>